<protein>
    <submittedName>
        <fullName evidence="2">Uncharacterized protein</fullName>
    </submittedName>
</protein>
<evidence type="ECO:0000313" key="3">
    <source>
        <dbReference type="Proteomes" id="UP001286313"/>
    </source>
</evidence>
<reference evidence="2" key="1">
    <citation type="submission" date="2023-10" db="EMBL/GenBank/DDBJ databases">
        <title>Genome assemblies of two species of porcelain crab, Petrolisthes cinctipes and Petrolisthes manimaculis (Anomura: Porcellanidae).</title>
        <authorList>
            <person name="Angst P."/>
        </authorList>
    </citation>
    <scope>NUCLEOTIDE SEQUENCE</scope>
    <source>
        <strain evidence="2">PB745_01</strain>
        <tissue evidence="2">Gill</tissue>
    </source>
</reference>
<dbReference type="Proteomes" id="UP001286313">
    <property type="component" value="Unassembled WGS sequence"/>
</dbReference>
<dbReference type="EMBL" id="JAWQEG010000033">
    <property type="protein sequence ID" value="KAK3895666.1"/>
    <property type="molecule type" value="Genomic_DNA"/>
</dbReference>
<gene>
    <name evidence="2" type="ORF">Pcinc_000589</name>
</gene>
<feature type="transmembrane region" description="Helical" evidence="1">
    <location>
        <begin position="20"/>
        <end position="40"/>
    </location>
</feature>
<keyword evidence="1" id="KW-1133">Transmembrane helix</keyword>
<sequence>MEEKEDVSQVVRYMMMTPTVLFMTYADLMCNLATVLRFLFGDLDNNFSIPDTFVTSILCDEFHTPNNISEKMRAFLAHIWEEENRLHLDGSVGGGSSSSVTNTILRLKSLFDDRNKKRNQRRSGGDNNRKKSGGGVIEKFLGTLSRADSFRLLLELIKRETFFLMASAMPFQGNKDLHSIDHILRCIVPTYTTSCTALMGVGKANPDAIADASEYSTLFLEDVVQMLGNRGCFVSRSISLEGVDSSVVNCAITPLQRFAIDDISAFFMEMK</sequence>
<evidence type="ECO:0000313" key="2">
    <source>
        <dbReference type="EMBL" id="KAK3895666.1"/>
    </source>
</evidence>
<name>A0AAE1GPG6_PETCI</name>
<keyword evidence="3" id="KW-1185">Reference proteome</keyword>
<keyword evidence="1" id="KW-0472">Membrane</keyword>
<comment type="caution">
    <text evidence="2">The sequence shown here is derived from an EMBL/GenBank/DDBJ whole genome shotgun (WGS) entry which is preliminary data.</text>
</comment>
<proteinExistence type="predicted"/>
<evidence type="ECO:0000256" key="1">
    <source>
        <dbReference type="SAM" id="Phobius"/>
    </source>
</evidence>
<accession>A0AAE1GPG6</accession>
<organism evidence="2 3">
    <name type="scientific">Petrolisthes cinctipes</name>
    <name type="common">Flat porcelain crab</name>
    <dbReference type="NCBI Taxonomy" id="88211"/>
    <lineage>
        <taxon>Eukaryota</taxon>
        <taxon>Metazoa</taxon>
        <taxon>Ecdysozoa</taxon>
        <taxon>Arthropoda</taxon>
        <taxon>Crustacea</taxon>
        <taxon>Multicrustacea</taxon>
        <taxon>Malacostraca</taxon>
        <taxon>Eumalacostraca</taxon>
        <taxon>Eucarida</taxon>
        <taxon>Decapoda</taxon>
        <taxon>Pleocyemata</taxon>
        <taxon>Anomura</taxon>
        <taxon>Galatheoidea</taxon>
        <taxon>Porcellanidae</taxon>
        <taxon>Petrolisthes</taxon>
    </lineage>
</organism>
<keyword evidence="1" id="KW-0812">Transmembrane</keyword>
<dbReference type="AlphaFoldDB" id="A0AAE1GPG6"/>